<comment type="subcellular location">
    <subcellularLocation>
        <location evidence="1">Membrane</location>
    </subcellularLocation>
</comment>
<keyword evidence="5 8" id="KW-1133">Transmembrane helix</keyword>
<keyword evidence="7" id="KW-0408">Iron</keyword>
<protein>
    <recommendedName>
        <fullName evidence="10">Cytochrome b561 domain-containing protein</fullName>
    </recommendedName>
</protein>
<feature type="signal peptide" evidence="9">
    <location>
        <begin position="1"/>
        <end position="18"/>
    </location>
</feature>
<dbReference type="GO" id="GO:0016020">
    <property type="term" value="C:membrane"/>
    <property type="evidence" value="ECO:0007669"/>
    <property type="project" value="UniProtKB-SubCell"/>
</dbReference>
<sequence>MSLVLLTFLVASIVPSISQSWKLYEFSKHINYTVCEDFSDLESSLYWNYHPSSNVVDVAFNKANTKDSNWVALAINPTLNVMMGSQAFVAIHTSNVTIRAYTSPKTSYVTMLQEGNLSFSVYSLSASYTRRPYSFSLSNLRSYGSINFISDKVSKVTKDVNSQTVLRNVHEIMMPIGVMMGRHLKVFDSLGDTWFHLHRACQSLAFFIAIVGFGTGLYIGKHYGVHHAPLQCVGIILMCLASAQICIAVFFGPKKDHKYKIFWNMFRYVVGYTTIALTTWNVLKGFDILNVENVWKKSYLGIIISLATIAITLEVITRILVCNNRITNS</sequence>
<dbReference type="Proteomes" id="UP000053144">
    <property type="component" value="Chromosome 9"/>
</dbReference>
<evidence type="ECO:0000256" key="6">
    <source>
        <dbReference type="ARBA" id="ARBA00023136"/>
    </source>
</evidence>
<keyword evidence="2" id="KW-0813">Transport</keyword>
<dbReference type="PIRSF" id="PIRSF037471">
    <property type="entry name" value="UCP037471"/>
    <property type="match status" value="1"/>
</dbReference>
<organism evidence="11 12">
    <name type="scientific">Phaseolus angularis</name>
    <name type="common">Azuki bean</name>
    <name type="synonym">Vigna angularis</name>
    <dbReference type="NCBI Taxonomy" id="3914"/>
    <lineage>
        <taxon>Eukaryota</taxon>
        <taxon>Viridiplantae</taxon>
        <taxon>Streptophyta</taxon>
        <taxon>Embryophyta</taxon>
        <taxon>Tracheophyta</taxon>
        <taxon>Spermatophyta</taxon>
        <taxon>Magnoliopsida</taxon>
        <taxon>eudicotyledons</taxon>
        <taxon>Gunneridae</taxon>
        <taxon>Pentapetalae</taxon>
        <taxon>rosids</taxon>
        <taxon>fabids</taxon>
        <taxon>Fabales</taxon>
        <taxon>Fabaceae</taxon>
        <taxon>Papilionoideae</taxon>
        <taxon>50 kb inversion clade</taxon>
        <taxon>NPAAA clade</taxon>
        <taxon>indigoferoid/millettioid clade</taxon>
        <taxon>Phaseoleae</taxon>
        <taxon>Vigna</taxon>
    </lineage>
</organism>
<evidence type="ECO:0000256" key="3">
    <source>
        <dbReference type="ARBA" id="ARBA00022692"/>
    </source>
</evidence>
<evidence type="ECO:0000256" key="4">
    <source>
        <dbReference type="ARBA" id="ARBA00022982"/>
    </source>
</evidence>
<dbReference type="SMART" id="SM00665">
    <property type="entry name" value="B561"/>
    <property type="match status" value="1"/>
</dbReference>
<feature type="binding site" description="axial binding residue" evidence="7">
    <location>
        <position position="170"/>
    </location>
    <ligand>
        <name>heme b</name>
        <dbReference type="ChEBI" id="CHEBI:60344"/>
        <label>1</label>
    </ligand>
    <ligandPart>
        <name>Fe</name>
        <dbReference type="ChEBI" id="CHEBI:18248"/>
    </ligandPart>
</feature>
<dbReference type="CDD" id="cd08760">
    <property type="entry name" value="Cyt_b561_FRRS1_like"/>
    <property type="match status" value="1"/>
</dbReference>
<dbReference type="GO" id="GO:0046872">
    <property type="term" value="F:metal ion binding"/>
    <property type="evidence" value="ECO:0007669"/>
    <property type="project" value="UniProtKB-KW"/>
</dbReference>
<evidence type="ECO:0000256" key="1">
    <source>
        <dbReference type="ARBA" id="ARBA00004370"/>
    </source>
</evidence>
<keyword evidence="7" id="KW-0479">Metal-binding</keyword>
<evidence type="ECO:0000256" key="7">
    <source>
        <dbReference type="PIRSR" id="PIRSR037471-1"/>
    </source>
</evidence>
<feature type="chain" id="PRO_5005596439" description="Cytochrome b561 domain-containing protein" evidence="9">
    <location>
        <begin position="19"/>
        <end position="329"/>
    </location>
</feature>
<dbReference type="EMBL" id="CM003379">
    <property type="protein sequence ID" value="KOM52342.1"/>
    <property type="molecule type" value="Genomic_DNA"/>
</dbReference>
<dbReference type="AlphaFoldDB" id="A0A0L9VBM9"/>
<feature type="transmembrane region" description="Helical" evidence="8">
    <location>
        <begin position="298"/>
        <end position="321"/>
    </location>
</feature>
<keyword evidence="6 8" id="KW-0472">Membrane</keyword>
<evidence type="ECO:0000313" key="11">
    <source>
        <dbReference type="EMBL" id="KOM52342.1"/>
    </source>
</evidence>
<keyword evidence="3 8" id="KW-0812">Transmembrane</keyword>
<dbReference type="InterPro" id="IPR017214">
    <property type="entry name" value="UCP037471"/>
</dbReference>
<feature type="domain" description="Cytochrome b561" evidence="10">
    <location>
        <begin position="129"/>
        <end position="322"/>
    </location>
</feature>
<evidence type="ECO:0000259" key="10">
    <source>
        <dbReference type="PROSITE" id="PS50939"/>
    </source>
</evidence>
<keyword evidence="9" id="KW-0732">Signal</keyword>
<dbReference type="InterPro" id="IPR006593">
    <property type="entry name" value="Cyt_b561/ferric_Rdtase_TM"/>
</dbReference>
<gene>
    <name evidence="11" type="ORF">LR48_Vigan09g100100</name>
</gene>
<evidence type="ECO:0000256" key="9">
    <source>
        <dbReference type="SAM" id="SignalP"/>
    </source>
</evidence>
<dbReference type="Gramene" id="KOM52342">
    <property type="protein sequence ID" value="KOM52342"/>
    <property type="gene ID" value="LR48_Vigan09g100100"/>
</dbReference>
<dbReference type="PANTHER" id="PTHR23130:SF212">
    <property type="entry name" value="AUXIN-RESPONSIVE FAMILY PROTEIN"/>
    <property type="match status" value="1"/>
</dbReference>
<name>A0A0L9VBM9_PHAAN</name>
<feature type="binding site" description="axial binding residue" evidence="7">
    <location>
        <position position="198"/>
    </location>
    <ligand>
        <name>heme b</name>
        <dbReference type="ChEBI" id="CHEBI:60344"/>
        <label>1</label>
    </ligand>
    <ligandPart>
        <name>Fe</name>
        <dbReference type="ChEBI" id="CHEBI:18248"/>
    </ligandPart>
</feature>
<reference evidence="12" key="1">
    <citation type="journal article" date="2015" name="Proc. Natl. Acad. Sci. U.S.A.">
        <title>Genome sequencing of adzuki bean (Vigna angularis) provides insight into high starch and low fat accumulation and domestication.</title>
        <authorList>
            <person name="Yang K."/>
            <person name="Tian Z."/>
            <person name="Chen C."/>
            <person name="Luo L."/>
            <person name="Zhao B."/>
            <person name="Wang Z."/>
            <person name="Yu L."/>
            <person name="Li Y."/>
            <person name="Sun Y."/>
            <person name="Li W."/>
            <person name="Chen Y."/>
            <person name="Li Y."/>
            <person name="Zhang Y."/>
            <person name="Ai D."/>
            <person name="Zhao J."/>
            <person name="Shang C."/>
            <person name="Ma Y."/>
            <person name="Wu B."/>
            <person name="Wang M."/>
            <person name="Gao L."/>
            <person name="Sun D."/>
            <person name="Zhang P."/>
            <person name="Guo F."/>
            <person name="Wang W."/>
            <person name="Li Y."/>
            <person name="Wang J."/>
            <person name="Varshney R.K."/>
            <person name="Wang J."/>
            <person name="Ling H.Q."/>
            <person name="Wan P."/>
        </authorList>
    </citation>
    <scope>NUCLEOTIDE SEQUENCE</scope>
    <source>
        <strain evidence="12">cv. Jingnong 6</strain>
    </source>
</reference>
<evidence type="ECO:0000313" key="12">
    <source>
        <dbReference type="Proteomes" id="UP000053144"/>
    </source>
</evidence>
<proteinExistence type="predicted"/>
<dbReference type="PROSITE" id="PS50939">
    <property type="entry name" value="CYTOCHROME_B561"/>
    <property type="match status" value="1"/>
</dbReference>
<evidence type="ECO:0000256" key="5">
    <source>
        <dbReference type="ARBA" id="ARBA00022989"/>
    </source>
</evidence>
<dbReference type="Gene3D" id="1.20.120.1770">
    <property type="match status" value="1"/>
</dbReference>
<dbReference type="PANTHER" id="PTHR23130">
    <property type="entry name" value="CYTOCHROME B561 AND DOMON DOMAIN-CONTAINING PROTEIN"/>
    <property type="match status" value="1"/>
</dbReference>
<dbReference type="STRING" id="3914.A0A0L9VBM9"/>
<evidence type="ECO:0000256" key="8">
    <source>
        <dbReference type="SAM" id="Phobius"/>
    </source>
</evidence>
<feature type="transmembrane region" description="Helical" evidence="8">
    <location>
        <begin position="265"/>
        <end position="286"/>
    </location>
</feature>
<keyword evidence="4" id="KW-0249">Electron transport</keyword>
<accession>A0A0L9VBM9</accession>
<feature type="transmembrane region" description="Helical" evidence="8">
    <location>
        <begin position="232"/>
        <end position="253"/>
    </location>
</feature>
<dbReference type="OMA" id="WVALAIN"/>
<evidence type="ECO:0000256" key="2">
    <source>
        <dbReference type="ARBA" id="ARBA00022448"/>
    </source>
</evidence>
<feature type="transmembrane region" description="Helical" evidence="8">
    <location>
        <begin position="203"/>
        <end position="220"/>
    </location>
</feature>